<organism evidence="9 10">
    <name type="scientific">Cannabis sativa</name>
    <name type="common">Hemp</name>
    <name type="synonym">Marijuana</name>
    <dbReference type="NCBI Taxonomy" id="3483"/>
    <lineage>
        <taxon>Eukaryota</taxon>
        <taxon>Viridiplantae</taxon>
        <taxon>Streptophyta</taxon>
        <taxon>Embryophyta</taxon>
        <taxon>Tracheophyta</taxon>
        <taxon>Spermatophyta</taxon>
        <taxon>Magnoliopsida</taxon>
        <taxon>eudicotyledons</taxon>
        <taxon>Gunneridae</taxon>
        <taxon>Pentapetalae</taxon>
        <taxon>rosids</taxon>
        <taxon>fabids</taxon>
        <taxon>Rosales</taxon>
        <taxon>Cannabaceae</taxon>
        <taxon>Cannabis</taxon>
    </lineage>
</organism>
<dbReference type="AlphaFoldDB" id="A0A803QHK8"/>
<sequence length="177" mass="19011">MEKRQNGLLPVLCVVFSLGLCSAASCVAAELKIAKVKDLKLNGKQCYLPETHSFRLGIAALICLCVAQIIGNLVVVLLCFLFHAKTPMVSTFLLIISWISFGISVILLGSATSMSGRQPYGKGWLEGECYLVKDGVFTGSAILVLLTMASTLASAITTITTTTISQVNQQHQLDPKF</sequence>
<evidence type="ECO:0000256" key="4">
    <source>
        <dbReference type="ARBA" id="ARBA00022989"/>
    </source>
</evidence>
<dbReference type="Gramene" id="evm.model.09.856">
    <property type="protein sequence ID" value="cds.evm.model.09.856"/>
    <property type="gene ID" value="evm.TU.09.856"/>
</dbReference>
<reference evidence="9" key="2">
    <citation type="submission" date="2021-03" db="UniProtKB">
        <authorList>
            <consortium name="EnsemblPlants"/>
        </authorList>
    </citation>
    <scope>IDENTIFICATION</scope>
</reference>
<gene>
    <name evidence="9" type="primary">LOC115696836</name>
</gene>
<name>A0A803QHK8_CANSA</name>
<dbReference type="EMBL" id="UZAU01000740">
    <property type="status" value="NOT_ANNOTATED_CDS"/>
    <property type="molecule type" value="Genomic_DNA"/>
</dbReference>
<feature type="transmembrane region" description="Helical" evidence="7">
    <location>
        <begin position="135"/>
        <end position="156"/>
    </location>
</feature>
<comment type="similarity">
    <text evidence="6">Belongs to the DESIGUAL family.</text>
</comment>
<dbReference type="Pfam" id="PF06749">
    <property type="entry name" value="DUF1218"/>
    <property type="match status" value="1"/>
</dbReference>
<dbReference type="EnsemblPlants" id="evm.model.09.856">
    <property type="protein sequence ID" value="cds.evm.model.09.856"/>
    <property type="gene ID" value="evm.TU.09.856"/>
</dbReference>
<keyword evidence="2 7" id="KW-0812">Transmembrane</keyword>
<evidence type="ECO:0000256" key="8">
    <source>
        <dbReference type="SAM" id="SignalP"/>
    </source>
</evidence>
<dbReference type="GO" id="GO:0012505">
    <property type="term" value="C:endomembrane system"/>
    <property type="evidence" value="ECO:0007669"/>
    <property type="project" value="UniProtKB-SubCell"/>
</dbReference>
<feature type="transmembrane region" description="Helical" evidence="7">
    <location>
        <begin position="58"/>
        <end position="80"/>
    </location>
</feature>
<evidence type="ECO:0000256" key="6">
    <source>
        <dbReference type="ARBA" id="ARBA00029467"/>
    </source>
</evidence>
<feature type="signal peptide" evidence="8">
    <location>
        <begin position="1"/>
        <end position="23"/>
    </location>
</feature>
<evidence type="ECO:0000313" key="10">
    <source>
        <dbReference type="Proteomes" id="UP000596661"/>
    </source>
</evidence>
<dbReference type="OrthoDB" id="1877293at2759"/>
<keyword evidence="5 7" id="KW-0472">Membrane</keyword>
<feature type="transmembrane region" description="Helical" evidence="7">
    <location>
        <begin position="92"/>
        <end position="115"/>
    </location>
</feature>
<dbReference type="InterPro" id="IPR052222">
    <property type="entry name" value="DESIGUAL"/>
</dbReference>
<evidence type="ECO:0000256" key="7">
    <source>
        <dbReference type="SAM" id="Phobius"/>
    </source>
</evidence>
<feature type="chain" id="PRO_5030738231" evidence="8">
    <location>
        <begin position="24"/>
        <end position="177"/>
    </location>
</feature>
<evidence type="ECO:0000313" key="9">
    <source>
        <dbReference type="EnsemblPlants" id="cds.evm.model.09.856"/>
    </source>
</evidence>
<keyword evidence="4 7" id="KW-1133">Transmembrane helix</keyword>
<dbReference type="InterPro" id="IPR009606">
    <property type="entry name" value="DEAL/Modifying_wall_lignin1/2"/>
</dbReference>
<evidence type="ECO:0000256" key="2">
    <source>
        <dbReference type="ARBA" id="ARBA00022692"/>
    </source>
</evidence>
<proteinExistence type="inferred from homology"/>
<dbReference type="Proteomes" id="UP000596661">
    <property type="component" value="Chromosome 9"/>
</dbReference>
<dbReference type="PANTHER" id="PTHR31769">
    <property type="entry name" value="OS07G0462200 PROTEIN-RELATED"/>
    <property type="match status" value="1"/>
</dbReference>
<dbReference type="GeneID" id="115696836"/>
<dbReference type="KEGG" id="csav:115696836"/>
<keyword evidence="10" id="KW-1185">Reference proteome</keyword>
<protein>
    <submittedName>
        <fullName evidence="9">Uncharacterized protein</fullName>
    </submittedName>
</protein>
<keyword evidence="3 8" id="KW-0732">Signal</keyword>
<dbReference type="OMA" id="VSFITCF"/>
<accession>A0A803QHK8</accession>
<evidence type="ECO:0000256" key="3">
    <source>
        <dbReference type="ARBA" id="ARBA00022729"/>
    </source>
</evidence>
<dbReference type="PROSITE" id="PS51257">
    <property type="entry name" value="PROKAR_LIPOPROTEIN"/>
    <property type="match status" value="1"/>
</dbReference>
<reference evidence="9" key="1">
    <citation type="submission" date="2018-11" db="EMBL/GenBank/DDBJ databases">
        <authorList>
            <person name="Grassa J C."/>
        </authorList>
    </citation>
    <scope>NUCLEOTIDE SEQUENCE [LARGE SCALE GENOMIC DNA]</scope>
</reference>
<comment type="subcellular location">
    <subcellularLocation>
        <location evidence="1">Endomembrane system</location>
        <topology evidence="1">Multi-pass membrane protein</topology>
    </subcellularLocation>
</comment>
<dbReference type="RefSeq" id="XP_030479579.1">
    <property type="nucleotide sequence ID" value="XM_030623719.2"/>
</dbReference>
<evidence type="ECO:0000256" key="1">
    <source>
        <dbReference type="ARBA" id="ARBA00004127"/>
    </source>
</evidence>
<evidence type="ECO:0000256" key="5">
    <source>
        <dbReference type="ARBA" id="ARBA00023136"/>
    </source>
</evidence>